<keyword evidence="1" id="KW-0812">Transmembrane</keyword>
<dbReference type="AlphaFoldDB" id="A0A0K9Q027"/>
<dbReference type="Pfam" id="PF25463">
    <property type="entry name" value="DUF7899"/>
    <property type="match status" value="1"/>
</dbReference>
<accession>A0A0K9Q027</accession>
<gene>
    <name evidence="2" type="ORF">ZOSMA_126G00150</name>
</gene>
<keyword evidence="3" id="KW-1185">Reference proteome</keyword>
<dbReference type="PANTHER" id="PTHR31789:SF9">
    <property type="entry name" value="EXPRESSED PROTEIN"/>
    <property type="match status" value="1"/>
</dbReference>
<protein>
    <submittedName>
        <fullName evidence="2">Uncharacterized protein</fullName>
    </submittedName>
</protein>
<evidence type="ECO:0000256" key="1">
    <source>
        <dbReference type="SAM" id="Phobius"/>
    </source>
</evidence>
<comment type="caution">
    <text evidence="2">The sequence shown here is derived from an EMBL/GenBank/DDBJ whole genome shotgun (WGS) entry which is preliminary data.</text>
</comment>
<dbReference type="Proteomes" id="UP000036987">
    <property type="component" value="Unassembled WGS sequence"/>
</dbReference>
<feature type="transmembrane region" description="Helical" evidence="1">
    <location>
        <begin position="99"/>
        <end position="121"/>
    </location>
</feature>
<dbReference type="OrthoDB" id="1747789at2759"/>
<evidence type="ECO:0000313" key="3">
    <source>
        <dbReference type="Proteomes" id="UP000036987"/>
    </source>
</evidence>
<dbReference type="EMBL" id="LFYR01000291">
    <property type="protein sequence ID" value="KMZ74529.1"/>
    <property type="molecule type" value="Genomic_DNA"/>
</dbReference>
<proteinExistence type="predicted"/>
<dbReference type="PANTHER" id="PTHR31789">
    <property type="entry name" value="OS05G0482600 PROTEIN"/>
    <property type="match status" value="1"/>
</dbReference>
<keyword evidence="1" id="KW-0472">Membrane</keyword>
<name>A0A0K9Q027_ZOSMR</name>
<sequence length="127" mass="15030">MLFCRCIIQSESLKWPGFVEFDDVNGKVLTFSAHDSIYKNRTISVWNFRGEIVTSFEDHLLWYPDCNTNNIYITSDQVLIISYCKVNCDHSIAEAISLLVFRCFLIFFGCYMVICIWMLFFKFRLMD</sequence>
<keyword evidence="1" id="KW-1133">Transmembrane helix</keyword>
<evidence type="ECO:0000313" key="2">
    <source>
        <dbReference type="EMBL" id="KMZ74529.1"/>
    </source>
</evidence>
<reference evidence="3" key="1">
    <citation type="journal article" date="2016" name="Nature">
        <title>The genome of the seagrass Zostera marina reveals angiosperm adaptation to the sea.</title>
        <authorList>
            <person name="Olsen J.L."/>
            <person name="Rouze P."/>
            <person name="Verhelst B."/>
            <person name="Lin Y.-C."/>
            <person name="Bayer T."/>
            <person name="Collen J."/>
            <person name="Dattolo E."/>
            <person name="De Paoli E."/>
            <person name="Dittami S."/>
            <person name="Maumus F."/>
            <person name="Michel G."/>
            <person name="Kersting A."/>
            <person name="Lauritano C."/>
            <person name="Lohaus R."/>
            <person name="Toepel M."/>
            <person name="Tonon T."/>
            <person name="Vanneste K."/>
            <person name="Amirebrahimi M."/>
            <person name="Brakel J."/>
            <person name="Bostroem C."/>
            <person name="Chovatia M."/>
            <person name="Grimwood J."/>
            <person name="Jenkins J.W."/>
            <person name="Jueterbock A."/>
            <person name="Mraz A."/>
            <person name="Stam W.T."/>
            <person name="Tice H."/>
            <person name="Bornberg-Bauer E."/>
            <person name="Green P.J."/>
            <person name="Pearson G.A."/>
            <person name="Procaccini G."/>
            <person name="Duarte C.M."/>
            <person name="Schmutz J."/>
            <person name="Reusch T.B.H."/>
            <person name="Van de Peer Y."/>
        </authorList>
    </citation>
    <scope>NUCLEOTIDE SEQUENCE [LARGE SCALE GENOMIC DNA]</scope>
    <source>
        <strain evidence="3">cv. Finnish</strain>
    </source>
</reference>
<organism evidence="2 3">
    <name type="scientific">Zostera marina</name>
    <name type="common">Eelgrass</name>
    <dbReference type="NCBI Taxonomy" id="29655"/>
    <lineage>
        <taxon>Eukaryota</taxon>
        <taxon>Viridiplantae</taxon>
        <taxon>Streptophyta</taxon>
        <taxon>Embryophyta</taxon>
        <taxon>Tracheophyta</taxon>
        <taxon>Spermatophyta</taxon>
        <taxon>Magnoliopsida</taxon>
        <taxon>Liliopsida</taxon>
        <taxon>Zosteraceae</taxon>
        <taxon>Zostera</taxon>
    </lineage>
</organism>
<dbReference type="InterPro" id="IPR057221">
    <property type="entry name" value="DUF7899"/>
</dbReference>